<dbReference type="RefSeq" id="WP_048080432.1">
    <property type="nucleotide sequence ID" value="NZ_JAPVER010000018.1"/>
</dbReference>
<dbReference type="Proteomes" id="UP001068021">
    <property type="component" value="Unassembled WGS sequence"/>
</dbReference>
<evidence type="ECO:0000313" key="1">
    <source>
        <dbReference type="EMBL" id="MCZ3365153.1"/>
    </source>
</evidence>
<dbReference type="EMBL" id="JAPVER010000018">
    <property type="protein sequence ID" value="MCZ3365153.1"/>
    <property type="molecule type" value="Genomic_DNA"/>
</dbReference>
<protein>
    <submittedName>
        <fullName evidence="2">Uncharacterized protein</fullName>
    </submittedName>
</protein>
<keyword evidence="3" id="KW-1185">Reference proteome</keyword>
<comment type="caution">
    <text evidence="2">The sequence shown here is derived from an EMBL/GenBank/DDBJ whole genome shotgun (WGS) entry which is preliminary data.</text>
</comment>
<name>A0A9E5A7N7_9EURY</name>
<reference evidence="2" key="1">
    <citation type="submission" date="2022-12" db="EMBL/GenBank/DDBJ databases">
        <title>Reclassification of two methanogenic archaea species isolated from the Kolyma lowland permafrost.</title>
        <authorList>
            <person name="Trubitsyn V.E."/>
            <person name="Rivkina E.M."/>
            <person name="Shcherbakova V.A."/>
        </authorList>
    </citation>
    <scope>NUCLEOTIDE SEQUENCE</scope>
    <source>
        <strain evidence="1">M2</strain>
        <strain evidence="2">MK4</strain>
    </source>
</reference>
<proteinExistence type="predicted"/>
<organism evidence="2">
    <name type="scientific">Methanobacterium veterum</name>
    <dbReference type="NCBI Taxonomy" id="408577"/>
    <lineage>
        <taxon>Archaea</taxon>
        <taxon>Methanobacteriati</taxon>
        <taxon>Methanobacteriota</taxon>
        <taxon>Methanomada group</taxon>
        <taxon>Methanobacteria</taxon>
        <taxon>Methanobacteriales</taxon>
        <taxon>Methanobacteriaceae</taxon>
        <taxon>Methanobacterium</taxon>
    </lineage>
</organism>
<gene>
    <name evidence="2" type="ORF">O3H35_09685</name>
    <name evidence="1" type="ORF">O3H54_04565</name>
</gene>
<accession>A0A9E5A7N7</accession>
<dbReference type="AlphaFoldDB" id="A0A9E5A7N7"/>
<sequence>MLELTKRQFLKKSAKCMDETGGLLLLLKEIIDNESKGKISNSEASKKLDSIRKEIEVIFYEFEKLNSPSKCSSLKQKVLNILISMQEIVVINSESLYAAKEGLDVQSQNKLSESRAQLEKFRKEFHDVTKRVNVLLTEKKSSKT</sequence>
<dbReference type="EMBL" id="JAPVES010000030">
    <property type="protein sequence ID" value="MCZ3372908.1"/>
    <property type="molecule type" value="Genomic_DNA"/>
</dbReference>
<dbReference type="Proteomes" id="UP001074446">
    <property type="component" value="Unassembled WGS sequence"/>
</dbReference>
<evidence type="ECO:0000313" key="3">
    <source>
        <dbReference type="Proteomes" id="UP001068021"/>
    </source>
</evidence>
<evidence type="ECO:0000313" key="2">
    <source>
        <dbReference type="EMBL" id="MCZ3372908.1"/>
    </source>
</evidence>